<feature type="transmembrane region" description="Helical" evidence="4">
    <location>
        <begin position="21"/>
        <end position="47"/>
    </location>
</feature>
<dbReference type="Pfam" id="PF07690">
    <property type="entry name" value="MFS_1"/>
    <property type="match status" value="1"/>
</dbReference>
<evidence type="ECO:0000313" key="7">
    <source>
        <dbReference type="Proteomes" id="UP000596427"/>
    </source>
</evidence>
<keyword evidence="1 4" id="KW-0812">Transmembrane</keyword>
<keyword evidence="7" id="KW-1185">Reference proteome</keyword>
<dbReference type="PROSITE" id="PS50850">
    <property type="entry name" value="MFS"/>
    <property type="match status" value="1"/>
</dbReference>
<accession>A0A974PSJ7</accession>
<feature type="transmembrane region" description="Helical" evidence="4">
    <location>
        <begin position="88"/>
        <end position="110"/>
    </location>
</feature>
<evidence type="ECO:0000256" key="4">
    <source>
        <dbReference type="SAM" id="Phobius"/>
    </source>
</evidence>
<evidence type="ECO:0000256" key="2">
    <source>
        <dbReference type="ARBA" id="ARBA00022989"/>
    </source>
</evidence>
<feature type="transmembrane region" description="Helical" evidence="4">
    <location>
        <begin position="59"/>
        <end position="76"/>
    </location>
</feature>
<dbReference type="SUPFAM" id="SSF103473">
    <property type="entry name" value="MFS general substrate transporter"/>
    <property type="match status" value="1"/>
</dbReference>
<dbReference type="Gene3D" id="1.20.1250.20">
    <property type="entry name" value="MFS general substrate transporter like domains"/>
    <property type="match status" value="1"/>
</dbReference>
<feature type="transmembrane region" description="Helical" evidence="4">
    <location>
        <begin position="346"/>
        <end position="369"/>
    </location>
</feature>
<evidence type="ECO:0000313" key="6">
    <source>
        <dbReference type="EMBL" id="QRG08969.1"/>
    </source>
</evidence>
<feature type="transmembrane region" description="Helical" evidence="4">
    <location>
        <begin position="257"/>
        <end position="276"/>
    </location>
</feature>
<feature type="transmembrane region" description="Helical" evidence="4">
    <location>
        <begin position="312"/>
        <end position="334"/>
    </location>
</feature>
<dbReference type="InterPro" id="IPR011701">
    <property type="entry name" value="MFS"/>
</dbReference>
<reference evidence="6 7" key="1">
    <citation type="submission" date="2020-10" db="EMBL/GenBank/DDBJ databases">
        <title>Degradation of 1,4-Dioxane by Xanthobacter sp. YN2, via a Novel Group-2 Soluble Di-Iron Monooxygenase.</title>
        <authorList>
            <person name="Ma F."/>
            <person name="Wang Y."/>
            <person name="Yang J."/>
            <person name="Guo H."/>
            <person name="Su D."/>
            <person name="Yu L."/>
        </authorList>
    </citation>
    <scope>NUCLEOTIDE SEQUENCE [LARGE SCALE GENOMIC DNA]</scope>
    <source>
        <strain evidence="6 7">YN2</strain>
    </source>
</reference>
<feature type="transmembrane region" description="Helical" evidence="4">
    <location>
        <begin position="223"/>
        <end position="251"/>
    </location>
</feature>
<feature type="domain" description="Major facilitator superfamily (MFS) profile" evidence="5">
    <location>
        <begin position="22"/>
        <end position="401"/>
    </location>
</feature>
<organism evidence="6 7">
    <name type="scientific">Xanthobacter dioxanivorans</name>
    <dbReference type="NCBI Taxonomy" id="2528964"/>
    <lineage>
        <taxon>Bacteria</taxon>
        <taxon>Pseudomonadati</taxon>
        <taxon>Pseudomonadota</taxon>
        <taxon>Alphaproteobacteria</taxon>
        <taxon>Hyphomicrobiales</taxon>
        <taxon>Xanthobacteraceae</taxon>
        <taxon>Xanthobacter</taxon>
    </lineage>
</organism>
<dbReference type="InterPro" id="IPR036259">
    <property type="entry name" value="MFS_trans_sf"/>
</dbReference>
<protein>
    <submittedName>
        <fullName evidence="6">MFS transporter</fullName>
    </submittedName>
</protein>
<feature type="transmembrane region" description="Helical" evidence="4">
    <location>
        <begin position="175"/>
        <end position="196"/>
    </location>
</feature>
<dbReference type="InterPro" id="IPR050327">
    <property type="entry name" value="Proton-linked_MCT"/>
</dbReference>
<evidence type="ECO:0000259" key="5">
    <source>
        <dbReference type="PROSITE" id="PS50850"/>
    </source>
</evidence>
<feature type="transmembrane region" description="Helical" evidence="4">
    <location>
        <begin position="116"/>
        <end position="133"/>
    </location>
</feature>
<dbReference type="GO" id="GO:0022857">
    <property type="term" value="F:transmembrane transporter activity"/>
    <property type="evidence" value="ECO:0007669"/>
    <property type="project" value="InterPro"/>
</dbReference>
<sequence length="421" mass="42891">MSTNPVLHHRLPAGRSSRGALVVLAATAAMAMGFGGLGLITVFMGPIEADLQWSRSDTSLGYALSTAGMAIGGLFWGRLSDRMDVRILFAIGAAGMVGSLLAMSSLQSLLVFNVAHAAYGGFGFSVLYSSLLSTSGEWFPERRGLVMGLVTAGGALGQGLLPFFASFLINAFGWRWAFVGTGITLLAVLALALPVLNWPEGTRAPAANVASVLDTARAERGTVAVLAFAAFLCCACMGVPVVHMASFIGMICGSPGVGVNSLVLAMIAGAVGRVCCGLIADRIGPLKVYALASTIQTACVMAFPALGDSLSFMALSALFGFGFAGNMTSLSLCVRQAVPACRFGGAIGAVMMVAWAGMALGGYAGGVLFDLSRSYTPSFLLAGLSGMLNLAVIGAFAATKNSAAIAMRPAGKHESTGAPAT</sequence>
<feature type="transmembrane region" description="Helical" evidence="4">
    <location>
        <begin position="288"/>
        <end position="306"/>
    </location>
</feature>
<dbReference type="AlphaFoldDB" id="A0A974PSJ7"/>
<evidence type="ECO:0000256" key="1">
    <source>
        <dbReference type="ARBA" id="ARBA00022692"/>
    </source>
</evidence>
<dbReference type="KEGG" id="xdi:EZH22_12245"/>
<proteinExistence type="predicted"/>
<dbReference type="Proteomes" id="UP000596427">
    <property type="component" value="Chromosome"/>
</dbReference>
<keyword evidence="2 4" id="KW-1133">Transmembrane helix</keyword>
<dbReference type="RefSeq" id="WP_203195886.1">
    <property type="nucleotide sequence ID" value="NZ_CP063362.1"/>
</dbReference>
<gene>
    <name evidence="6" type="ORF">EZH22_12245</name>
</gene>
<keyword evidence="3 4" id="KW-0472">Membrane</keyword>
<dbReference type="InterPro" id="IPR020846">
    <property type="entry name" value="MFS_dom"/>
</dbReference>
<dbReference type="EMBL" id="CP063362">
    <property type="protein sequence ID" value="QRG08969.1"/>
    <property type="molecule type" value="Genomic_DNA"/>
</dbReference>
<evidence type="ECO:0000256" key="3">
    <source>
        <dbReference type="ARBA" id="ARBA00023136"/>
    </source>
</evidence>
<feature type="transmembrane region" description="Helical" evidence="4">
    <location>
        <begin position="145"/>
        <end position="169"/>
    </location>
</feature>
<dbReference type="PANTHER" id="PTHR11360">
    <property type="entry name" value="MONOCARBOXYLATE TRANSPORTER"/>
    <property type="match status" value="1"/>
</dbReference>
<dbReference type="PANTHER" id="PTHR11360:SF290">
    <property type="entry name" value="MONOCARBOXYLATE MFS PERMEASE"/>
    <property type="match status" value="1"/>
</dbReference>
<name>A0A974PSJ7_9HYPH</name>
<feature type="transmembrane region" description="Helical" evidence="4">
    <location>
        <begin position="375"/>
        <end position="398"/>
    </location>
</feature>